<dbReference type="Gene3D" id="2.40.100.10">
    <property type="entry name" value="Cyclophilin-like"/>
    <property type="match status" value="1"/>
</dbReference>
<keyword evidence="4 6" id="KW-0413">Isomerase</keyword>
<dbReference type="PROSITE" id="PS50072">
    <property type="entry name" value="CSA_PPIASE_2"/>
    <property type="match status" value="1"/>
</dbReference>
<organism evidence="6">
    <name type="scientific">Bactrocera dorsalis</name>
    <name type="common">Oriental fruit fly</name>
    <name type="synonym">Dacus dorsalis</name>
    <dbReference type="NCBI Taxonomy" id="27457"/>
    <lineage>
        <taxon>Eukaryota</taxon>
        <taxon>Metazoa</taxon>
        <taxon>Ecdysozoa</taxon>
        <taxon>Arthropoda</taxon>
        <taxon>Hexapoda</taxon>
        <taxon>Insecta</taxon>
        <taxon>Pterygota</taxon>
        <taxon>Neoptera</taxon>
        <taxon>Endopterygota</taxon>
        <taxon>Diptera</taxon>
        <taxon>Brachycera</taxon>
        <taxon>Muscomorpha</taxon>
        <taxon>Tephritoidea</taxon>
        <taxon>Tephritidae</taxon>
        <taxon>Bactrocera</taxon>
        <taxon>Bactrocera</taxon>
    </lineage>
</organism>
<dbReference type="Pfam" id="PF00160">
    <property type="entry name" value="Pro_isomerase"/>
    <property type="match status" value="1"/>
</dbReference>
<dbReference type="AlphaFoldDB" id="A0A034W647"/>
<feature type="domain" description="PPIase cyclophilin-type" evidence="5">
    <location>
        <begin position="74"/>
        <end position="238"/>
    </location>
</feature>
<dbReference type="InterPro" id="IPR002130">
    <property type="entry name" value="Cyclophilin-type_PPIase_dom"/>
</dbReference>
<protein>
    <recommendedName>
        <fullName evidence="2">peptidylprolyl isomerase</fullName>
        <ecNumber evidence="2">5.2.1.8</ecNumber>
    </recommendedName>
</protein>
<dbReference type="SUPFAM" id="SSF50891">
    <property type="entry name" value="Cyclophilin-like"/>
    <property type="match status" value="1"/>
</dbReference>
<dbReference type="PANTHER" id="PTHR11071:SF497">
    <property type="entry name" value="CYCLOPHILIN 40, ISOFORM A"/>
    <property type="match status" value="1"/>
</dbReference>
<evidence type="ECO:0000256" key="3">
    <source>
        <dbReference type="ARBA" id="ARBA00023110"/>
    </source>
</evidence>
<dbReference type="PRINTS" id="PR00153">
    <property type="entry name" value="CSAPPISMRASE"/>
</dbReference>
<name>A0A034W647_BACDO</name>
<dbReference type="EC" id="5.2.1.8" evidence="2"/>
<dbReference type="GO" id="GO:0005739">
    <property type="term" value="C:mitochondrion"/>
    <property type="evidence" value="ECO:0007669"/>
    <property type="project" value="TreeGrafter"/>
</dbReference>
<dbReference type="GO" id="GO:0006457">
    <property type="term" value="P:protein folding"/>
    <property type="evidence" value="ECO:0007669"/>
    <property type="project" value="TreeGrafter"/>
</dbReference>
<evidence type="ECO:0000259" key="5">
    <source>
        <dbReference type="PROSITE" id="PS50072"/>
    </source>
</evidence>
<keyword evidence="3" id="KW-0697">Rotamase</keyword>
<proteinExistence type="predicted"/>
<evidence type="ECO:0000313" key="6">
    <source>
        <dbReference type="EMBL" id="JAC49228.1"/>
    </source>
</evidence>
<dbReference type="Gene3D" id="1.25.40.10">
    <property type="entry name" value="Tetratricopeptide repeat domain"/>
    <property type="match status" value="1"/>
</dbReference>
<sequence length="442" mass="51318">MSFSDSDDSDSNTTKLTQEEIDANRKLVDPNIDVNFQRDIIGRHQYDRHRRSISRFPDMTELPEPHLATNPIVYFDISVGEEYAGRMIFELRKDIVPMAAENFRALCTGEKGVGKLGKPLHYKGTLMHKIIRTFGCQGGDVVRNNGTCGESIYGPIFETENFTLKHEEGTLSLTNYGKRDTNNSQFVITSNPCYNLDGLNVAFGHVLRGLGVVYNDMERVADIDDTPKEQICILDSGQLMPGEDWGIEDNDETEDFLPQHPRDWDKKYIIYSVDEMVKLLTGIRLAGNYFFKQEKLYDARRKYRKAHRYCNFLRSRGEWEEYPQLKLQEEDFKHLDEFMVLNYINMAAVELKLKNHDFARDACTEAIFLKKDCSKAYYRRAKANCELKDYDGALEDLGMAKLLMPANKRIKNDINRTKRLRRAYNLEEAKKYSKLFKYPSEK</sequence>
<dbReference type="KEGG" id="bdr:105230057"/>
<gene>
    <name evidence="6" type="primary">PPID</name>
</gene>
<dbReference type="GO" id="GO:0003755">
    <property type="term" value="F:peptidyl-prolyl cis-trans isomerase activity"/>
    <property type="evidence" value="ECO:0007669"/>
    <property type="project" value="UniProtKB-KW"/>
</dbReference>
<dbReference type="InterPro" id="IPR011990">
    <property type="entry name" value="TPR-like_helical_dom_sf"/>
</dbReference>
<dbReference type="SUPFAM" id="SSF48452">
    <property type="entry name" value="TPR-like"/>
    <property type="match status" value="1"/>
</dbReference>
<dbReference type="InterPro" id="IPR029000">
    <property type="entry name" value="Cyclophilin-like_dom_sf"/>
</dbReference>
<dbReference type="RefSeq" id="XP_011208931.2">
    <property type="nucleotide sequence ID" value="XM_011210629.4"/>
</dbReference>
<dbReference type="GO" id="GO:0016018">
    <property type="term" value="F:cyclosporin A binding"/>
    <property type="evidence" value="ECO:0007669"/>
    <property type="project" value="TreeGrafter"/>
</dbReference>
<evidence type="ECO:0000256" key="1">
    <source>
        <dbReference type="ARBA" id="ARBA00000971"/>
    </source>
</evidence>
<evidence type="ECO:0000256" key="4">
    <source>
        <dbReference type="ARBA" id="ARBA00023235"/>
    </source>
</evidence>
<accession>A0A034W647</accession>
<dbReference type="InterPro" id="IPR019734">
    <property type="entry name" value="TPR_rpt"/>
</dbReference>
<dbReference type="FunFam" id="2.40.100.10:FF:000025">
    <property type="entry name" value="Peptidyl-prolyl cis-trans isomerase CYP19-2"/>
    <property type="match status" value="1"/>
</dbReference>
<comment type="catalytic activity">
    <reaction evidence="1">
        <text>[protein]-peptidylproline (omega=180) = [protein]-peptidylproline (omega=0)</text>
        <dbReference type="Rhea" id="RHEA:16237"/>
        <dbReference type="Rhea" id="RHEA-COMP:10747"/>
        <dbReference type="Rhea" id="RHEA-COMP:10748"/>
        <dbReference type="ChEBI" id="CHEBI:83833"/>
        <dbReference type="ChEBI" id="CHEBI:83834"/>
        <dbReference type="EC" id="5.2.1.8"/>
    </reaction>
</comment>
<dbReference type="EMBL" id="GAKP01009724">
    <property type="protein sequence ID" value="JAC49228.1"/>
    <property type="molecule type" value="Transcribed_RNA"/>
</dbReference>
<evidence type="ECO:0000256" key="2">
    <source>
        <dbReference type="ARBA" id="ARBA00013194"/>
    </source>
</evidence>
<dbReference type="PANTHER" id="PTHR11071">
    <property type="entry name" value="PEPTIDYL-PROLYL CIS-TRANS ISOMERASE"/>
    <property type="match status" value="1"/>
</dbReference>
<dbReference type="GeneID" id="105230057"/>
<dbReference type="OrthoDB" id="407558at2759"/>
<reference evidence="6" key="1">
    <citation type="journal article" date="2014" name="BMC Genomics">
        <title>Characterizing the developmental transcriptome of the oriental fruit fly, Bactrocera dorsalis (Diptera: Tephritidae) through comparative genomic analysis with Drosophila melanogaster utilizing modENCODE datasets.</title>
        <authorList>
            <person name="Geib S.M."/>
            <person name="Calla B."/>
            <person name="Hall B."/>
            <person name="Hou S."/>
            <person name="Manoukis N.C."/>
        </authorList>
    </citation>
    <scope>NUCLEOTIDE SEQUENCE</scope>
    <source>
        <strain evidence="6">Punador</strain>
    </source>
</reference>
<dbReference type="SMART" id="SM00028">
    <property type="entry name" value="TPR"/>
    <property type="match status" value="3"/>
</dbReference>